<organism evidence="1 2">
    <name type="scientific">Waltera acetigignens</name>
    <dbReference type="NCBI Taxonomy" id="2981769"/>
    <lineage>
        <taxon>Bacteria</taxon>
        <taxon>Bacillati</taxon>
        <taxon>Bacillota</taxon>
        <taxon>Clostridia</taxon>
        <taxon>Lachnospirales</taxon>
        <taxon>Lachnospiraceae</taxon>
        <taxon>Waltera</taxon>
    </lineage>
</organism>
<dbReference type="RefSeq" id="WP_022312172.1">
    <property type="nucleotide sequence ID" value="NZ_JAJEPV010000005.1"/>
</dbReference>
<accession>A0AAE3D7D4</accession>
<dbReference type="Proteomes" id="UP001197795">
    <property type="component" value="Unassembled WGS sequence"/>
</dbReference>
<dbReference type="CDD" id="cd00093">
    <property type="entry name" value="HTH_XRE"/>
    <property type="match status" value="1"/>
</dbReference>
<reference evidence="1 2" key="1">
    <citation type="submission" date="2021-10" db="EMBL/GenBank/DDBJ databases">
        <title>Anaerobic single-cell dispensing facilitates the cultivation of human gut bacteria.</title>
        <authorList>
            <person name="Afrizal A."/>
        </authorList>
    </citation>
    <scope>NUCLEOTIDE SEQUENCE [LARGE SCALE GENOMIC DNA]</scope>
    <source>
        <strain evidence="1 2">CLA-AA-H273</strain>
    </source>
</reference>
<sequence>MTKAEILKKEILRQYRSVRQFAMEMNIPYSTLVTALERGIEGMAYGTVIKMCDKLSLNPVDFSSLERDASLGAQLLENRVMQNYVKLNQTGRDKILELMDDFVQIDKYKAKSKKAK</sequence>
<comment type="caution">
    <text evidence="1">The sequence shown here is derived from an EMBL/GenBank/DDBJ whole genome shotgun (WGS) entry which is preliminary data.</text>
</comment>
<name>A0AAE3D7D4_9FIRM</name>
<gene>
    <name evidence="1" type="ORF">LKD75_03110</name>
</gene>
<keyword evidence="2" id="KW-1185">Reference proteome</keyword>
<dbReference type="EMBL" id="JAJEPV010000005">
    <property type="protein sequence ID" value="MCC2118590.1"/>
    <property type="molecule type" value="Genomic_DNA"/>
</dbReference>
<dbReference type="AlphaFoldDB" id="A0AAE3D7D4"/>
<proteinExistence type="predicted"/>
<evidence type="ECO:0000313" key="1">
    <source>
        <dbReference type="EMBL" id="MCC2118590.1"/>
    </source>
</evidence>
<evidence type="ECO:0000313" key="2">
    <source>
        <dbReference type="Proteomes" id="UP001197795"/>
    </source>
</evidence>
<dbReference type="InterPro" id="IPR001387">
    <property type="entry name" value="Cro/C1-type_HTH"/>
</dbReference>
<protein>
    <submittedName>
        <fullName evidence="1">Transcriptional regulator</fullName>
    </submittedName>
</protein>